<dbReference type="EMBL" id="JADNYM010000002">
    <property type="protein sequence ID" value="MBG0738107.1"/>
    <property type="molecule type" value="Genomic_DNA"/>
</dbReference>
<keyword evidence="4" id="KW-1185">Reference proteome</keyword>
<evidence type="ECO:0000313" key="3">
    <source>
        <dbReference type="EMBL" id="MBG0738107.1"/>
    </source>
</evidence>
<evidence type="ECO:0000256" key="1">
    <source>
        <dbReference type="SAM" id="MobiDB-lite"/>
    </source>
</evidence>
<keyword evidence="2" id="KW-0812">Transmembrane</keyword>
<reference evidence="3 4" key="1">
    <citation type="submission" date="2020-11" db="EMBL/GenBank/DDBJ databases">
        <title>Arthrobacter antarcticus sp. nov., isolated from Antarctic Soil.</title>
        <authorList>
            <person name="Li J."/>
        </authorList>
    </citation>
    <scope>NUCLEOTIDE SEQUENCE [LARGE SCALE GENOMIC DNA]</scope>
    <source>
        <strain evidence="3 4">Z1-20</strain>
    </source>
</reference>
<dbReference type="Pfam" id="PF10011">
    <property type="entry name" value="DUF2254"/>
    <property type="match status" value="1"/>
</dbReference>
<feature type="region of interest" description="Disordered" evidence="1">
    <location>
        <begin position="194"/>
        <end position="242"/>
    </location>
</feature>
<dbReference type="InterPro" id="IPR018723">
    <property type="entry name" value="DUF2254_membrane"/>
</dbReference>
<sequence length="495" mass="52504">MSRPSSGRLRVALDALGSLLWPLPAIAVLVALAAGIVLPLVDVALTDDLPSDVTTYLFGGGPAAARAVLEAIASSLVTVTSLTFSLTVITLQLASSQFSPRLLRNFTADRTVHVVLTLFLGTFTFALTVLRTVRSGSGQQGDFVPQISVSLAFILEIASIMGLVFFLAHLAREIRVDTVMANVHRETTATISRLFPDRVDDAGNDNDDDDAGGHDGGRESTGDGGSAGGGGSAGDRGRPQPVPESRTAILIESVKSGFLLSIDPDDLQEAAEANNAVIRIDREPGSSIVRGTPLATAWPVASNQPLTEQNTEALRKAVSSAATIGFERTIVQDVSFGLRQLTDVAARALSPGVNDPTTAVHVLGHLSAILCDLAGRKLGPHTWADHNGQIRVIVARPGFASLLDLAIGQPRRYGIADPVVASRIFDLLKEVAWCSSTPSLRADLADQLTRVEQQMQEQTYVPADRDHLQSLGGGVRAALQGVWLEEAFTRDQQPR</sequence>
<gene>
    <name evidence="3" type="ORF">IV500_01485</name>
</gene>
<organism evidence="3 4">
    <name type="scientific">Arthrobacter terrae</name>
    <dbReference type="NCBI Taxonomy" id="2935737"/>
    <lineage>
        <taxon>Bacteria</taxon>
        <taxon>Bacillati</taxon>
        <taxon>Actinomycetota</taxon>
        <taxon>Actinomycetes</taxon>
        <taxon>Micrococcales</taxon>
        <taxon>Micrococcaceae</taxon>
        <taxon>Arthrobacter</taxon>
    </lineage>
</organism>
<feature type="transmembrane region" description="Helical" evidence="2">
    <location>
        <begin position="112"/>
        <end position="130"/>
    </location>
</feature>
<dbReference type="RefSeq" id="WP_196395060.1">
    <property type="nucleotide sequence ID" value="NZ_JADNYM010000002.1"/>
</dbReference>
<feature type="transmembrane region" description="Helical" evidence="2">
    <location>
        <begin position="20"/>
        <end position="41"/>
    </location>
</feature>
<evidence type="ECO:0000256" key="2">
    <source>
        <dbReference type="SAM" id="Phobius"/>
    </source>
</evidence>
<dbReference type="AlphaFoldDB" id="A0A931CJE2"/>
<proteinExistence type="predicted"/>
<keyword evidence="2" id="KW-1133">Transmembrane helix</keyword>
<evidence type="ECO:0000313" key="4">
    <source>
        <dbReference type="Proteomes" id="UP000655366"/>
    </source>
</evidence>
<name>A0A931CJE2_9MICC</name>
<accession>A0A931CJE2</accession>
<protein>
    <submittedName>
        <fullName evidence="3">DUF2254 domain-containing protein</fullName>
    </submittedName>
</protein>
<comment type="caution">
    <text evidence="3">The sequence shown here is derived from an EMBL/GenBank/DDBJ whole genome shotgun (WGS) entry which is preliminary data.</text>
</comment>
<feature type="transmembrane region" description="Helical" evidence="2">
    <location>
        <begin position="71"/>
        <end position="91"/>
    </location>
</feature>
<feature type="transmembrane region" description="Helical" evidence="2">
    <location>
        <begin position="150"/>
        <end position="171"/>
    </location>
</feature>
<dbReference type="Proteomes" id="UP000655366">
    <property type="component" value="Unassembled WGS sequence"/>
</dbReference>
<feature type="compositionally biased region" description="Gly residues" evidence="1">
    <location>
        <begin position="222"/>
        <end position="234"/>
    </location>
</feature>
<keyword evidence="2" id="KW-0472">Membrane</keyword>
<feature type="compositionally biased region" description="Basic and acidic residues" evidence="1">
    <location>
        <begin position="211"/>
        <end position="221"/>
    </location>
</feature>